<sequence>MYINGRTAKPSSSVPFSNAEAQTLDSSNENDSIEQIVVDVSLLNGTEPFSIVEDDSLEEPDSVVNRFGISFTDFEVNLTKGYGSLTGHWKYKANTSTRRVNITMKLNYRKNWLSSWEEYDSVYFNYAGGLGKIEENSQSWYPKKAGQYRMCASGVITTVSGAPKMAACTGVVEHDGGTIIAKKDVNK</sequence>
<name>A0A544UI97_LYSSH</name>
<dbReference type="RefSeq" id="WP_142508913.1">
    <property type="nucleotide sequence ID" value="NZ_SADV01000008.1"/>
</dbReference>
<reference evidence="1 2" key="1">
    <citation type="submission" date="2018-03" db="EMBL/GenBank/DDBJ databases">
        <title>Aerobic endospore-forming bacteria genome sequencing and assembly.</title>
        <authorList>
            <person name="Cavalcante D.A."/>
            <person name="Driks A."/>
            <person name="Putonti C."/>
            <person name="De-Souza M.T."/>
        </authorList>
    </citation>
    <scope>NUCLEOTIDE SEQUENCE [LARGE SCALE GENOMIC DNA]</scope>
    <source>
        <strain evidence="1 2">SDF0037</strain>
    </source>
</reference>
<accession>A0A544UI97</accession>
<proteinExistence type="predicted"/>
<gene>
    <name evidence="1" type="ORF">C7Y47_11470</name>
</gene>
<dbReference type="Proteomes" id="UP000317944">
    <property type="component" value="Unassembled WGS sequence"/>
</dbReference>
<comment type="caution">
    <text evidence="1">The sequence shown here is derived from an EMBL/GenBank/DDBJ whole genome shotgun (WGS) entry which is preliminary data.</text>
</comment>
<protein>
    <submittedName>
        <fullName evidence="1">Uncharacterized protein</fullName>
    </submittedName>
</protein>
<evidence type="ECO:0000313" key="1">
    <source>
        <dbReference type="EMBL" id="TQR32743.1"/>
    </source>
</evidence>
<dbReference type="AlphaFoldDB" id="A0A544UI97"/>
<organism evidence="1 2">
    <name type="scientific">Lysinibacillus sphaericus</name>
    <name type="common">Bacillus sphaericus</name>
    <dbReference type="NCBI Taxonomy" id="1421"/>
    <lineage>
        <taxon>Bacteria</taxon>
        <taxon>Bacillati</taxon>
        <taxon>Bacillota</taxon>
        <taxon>Bacilli</taxon>
        <taxon>Bacillales</taxon>
        <taxon>Bacillaceae</taxon>
        <taxon>Lysinibacillus</taxon>
    </lineage>
</organism>
<dbReference type="OrthoDB" id="9976745at2"/>
<dbReference type="EMBL" id="SADV01000008">
    <property type="protein sequence ID" value="TQR32743.1"/>
    <property type="molecule type" value="Genomic_DNA"/>
</dbReference>
<evidence type="ECO:0000313" key="2">
    <source>
        <dbReference type="Proteomes" id="UP000317944"/>
    </source>
</evidence>